<keyword evidence="2" id="KW-1185">Reference proteome</keyword>
<evidence type="ECO:0000313" key="1">
    <source>
        <dbReference type="EMBL" id="KAK3733882.1"/>
    </source>
</evidence>
<proteinExistence type="predicted"/>
<sequence length="95" mass="10547">MDTSVLYDFGLVILPWQTEPDGSSLLDARPCQQPARCQALPAASRRREILAEAIQGLGRHAQAQRRRNVRGGITRDGTLLTFLNENRCLSNPLTC</sequence>
<comment type="caution">
    <text evidence="1">The sequence shown here is derived from an EMBL/GenBank/DDBJ whole genome shotgun (WGS) entry which is preliminary data.</text>
</comment>
<dbReference type="AlphaFoldDB" id="A0AAE0Y6R6"/>
<protein>
    <submittedName>
        <fullName evidence="1">Uncharacterized protein</fullName>
    </submittedName>
</protein>
<name>A0AAE0Y6R6_9GAST</name>
<gene>
    <name evidence="1" type="ORF">RRG08_031821</name>
</gene>
<reference evidence="1" key="1">
    <citation type="journal article" date="2023" name="G3 (Bethesda)">
        <title>A reference genome for the long-term kleptoplast-retaining sea slug Elysia crispata morphotype clarki.</title>
        <authorList>
            <person name="Eastman K.E."/>
            <person name="Pendleton A.L."/>
            <person name="Shaikh M.A."/>
            <person name="Suttiyut T."/>
            <person name="Ogas R."/>
            <person name="Tomko P."/>
            <person name="Gavelis G."/>
            <person name="Widhalm J.R."/>
            <person name="Wisecaver J.H."/>
        </authorList>
    </citation>
    <scope>NUCLEOTIDE SEQUENCE</scope>
    <source>
        <strain evidence="1">ECLA1</strain>
    </source>
</reference>
<dbReference type="EMBL" id="JAWDGP010006875">
    <property type="protein sequence ID" value="KAK3733882.1"/>
    <property type="molecule type" value="Genomic_DNA"/>
</dbReference>
<organism evidence="1 2">
    <name type="scientific">Elysia crispata</name>
    <name type="common">lettuce slug</name>
    <dbReference type="NCBI Taxonomy" id="231223"/>
    <lineage>
        <taxon>Eukaryota</taxon>
        <taxon>Metazoa</taxon>
        <taxon>Spiralia</taxon>
        <taxon>Lophotrochozoa</taxon>
        <taxon>Mollusca</taxon>
        <taxon>Gastropoda</taxon>
        <taxon>Heterobranchia</taxon>
        <taxon>Euthyneura</taxon>
        <taxon>Panpulmonata</taxon>
        <taxon>Sacoglossa</taxon>
        <taxon>Placobranchoidea</taxon>
        <taxon>Plakobranchidae</taxon>
        <taxon>Elysia</taxon>
    </lineage>
</organism>
<accession>A0AAE0Y6R6</accession>
<dbReference type="Proteomes" id="UP001283361">
    <property type="component" value="Unassembled WGS sequence"/>
</dbReference>
<evidence type="ECO:0000313" key="2">
    <source>
        <dbReference type="Proteomes" id="UP001283361"/>
    </source>
</evidence>